<reference evidence="7 8" key="1">
    <citation type="submission" date="2018-10" db="EMBL/GenBank/DDBJ databases">
        <title>Genomic Encyclopedia of Archaeal and Bacterial Type Strains, Phase II (KMG-II): from individual species to whole genera.</title>
        <authorList>
            <person name="Goeker M."/>
        </authorList>
    </citation>
    <scope>NUCLEOTIDE SEQUENCE [LARGE SCALE GENOMIC DNA]</scope>
    <source>
        <strain evidence="7 8">DSM 14954</strain>
    </source>
</reference>
<evidence type="ECO:0000313" key="8">
    <source>
        <dbReference type="Proteomes" id="UP000278962"/>
    </source>
</evidence>
<sequence length="226" mass="23698">MIRVLLVDDHPALRAGLEAMLSVADDLEVVASAAGGRQGVELARTAKPDVVLMDLEMPDLDGAAATRAILAEPRPAGSFGCRDRPEGDPAGMGSPRPPAVVVLTSFGDRPRILEALNAGATGYLLKDAEPEEVVRAVRAAANGDAPLDPRAAREVLSAQRETPLDLTDREREILGLVAAGHANKVIALRLGISHKTVRNTLSGACRKIGATDRTQAALWAQRSGLA</sequence>
<dbReference type="InterPro" id="IPR000792">
    <property type="entry name" value="Tscrpt_reg_LuxR_C"/>
</dbReference>
<evidence type="ECO:0000259" key="5">
    <source>
        <dbReference type="PROSITE" id="PS50043"/>
    </source>
</evidence>
<dbReference type="GO" id="GO:0000160">
    <property type="term" value="P:phosphorelay signal transduction system"/>
    <property type="evidence" value="ECO:0007669"/>
    <property type="project" value="InterPro"/>
</dbReference>
<dbReference type="OrthoDB" id="9808843at2"/>
<feature type="domain" description="HTH luxR-type" evidence="5">
    <location>
        <begin position="159"/>
        <end position="224"/>
    </location>
</feature>
<evidence type="ECO:0000256" key="2">
    <source>
        <dbReference type="ARBA" id="ARBA00023125"/>
    </source>
</evidence>
<keyword evidence="2 7" id="KW-0238">DNA-binding</keyword>
<evidence type="ECO:0000256" key="4">
    <source>
        <dbReference type="SAM" id="MobiDB-lite"/>
    </source>
</evidence>
<evidence type="ECO:0000313" key="7">
    <source>
        <dbReference type="EMBL" id="RKQ88078.1"/>
    </source>
</evidence>
<feature type="domain" description="Response regulatory" evidence="6">
    <location>
        <begin position="3"/>
        <end position="141"/>
    </location>
</feature>
<dbReference type="SUPFAM" id="SSF46894">
    <property type="entry name" value="C-terminal effector domain of the bipartite response regulators"/>
    <property type="match status" value="1"/>
</dbReference>
<dbReference type="GO" id="GO:0006355">
    <property type="term" value="P:regulation of DNA-templated transcription"/>
    <property type="evidence" value="ECO:0007669"/>
    <property type="project" value="InterPro"/>
</dbReference>
<evidence type="ECO:0000256" key="3">
    <source>
        <dbReference type="PROSITE-ProRule" id="PRU00169"/>
    </source>
</evidence>
<accession>A0A660L3R8</accession>
<keyword evidence="8" id="KW-1185">Reference proteome</keyword>
<dbReference type="EMBL" id="RBIL01000002">
    <property type="protein sequence ID" value="RKQ88078.1"/>
    <property type="molecule type" value="Genomic_DNA"/>
</dbReference>
<evidence type="ECO:0000259" key="6">
    <source>
        <dbReference type="PROSITE" id="PS50110"/>
    </source>
</evidence>
<dbReference type="Proteomes" id="UP000278962">
    <property type="component" value="Unassembled WGS sequence"/>
</dbReference>
<dbReference type="CDD" id="cd06170">
    <property type="entry name" value="LuxR_C_like"/>
    <property type="match status" value="1"/>
</dbReference>
<dbReference type="Pfam" id="PF00196">
    <property type="entry name" value="GerE"/>
    <property type="match status" value="1"/>
</dbReference>
<name>A0A660L3R8_9ACTN</name>
<dbReference type="PANTHER" id="PTHR43214">
    <property type="entry name" value="TWO-COMPONENT RESPONSE REGULATOR"/>
    <property type="match status" value="1"/>
</dbReference>
<feature type="modified residue" description="4-aspartylphosphate" evidence="3">
    <location>
        <position position="54"/>
    </location>
</feature>
<proteinExistence type="predicted"/>
<dbReference type="PROSITE" id="PS50110">
    <property type="entry name" value="RESPONSE_REGULATORY"/>
    <property type="match status" value="1"/>
</dbReference>
<dbReference type="InterPro" id="IPR058245">
    <property type="entry name" value="NreC/VraR/RcsB-like_REC"/>
</dbReference>
<dbReference type="PRINTS" id="PR00038">
    <property type="entry name" value="HTHLUXR"/>
</dbReference>
<dbReference type="GO" id="GO:0003677">
    <property type="term" value="F:DNA binding"/>
    <property type="evidence" value="ECO:0007669"/>
    <property type="project" value="UniProtKB-KW"/>
</dbReference>
<dbReference type="InterPro" id="IPR001789">
    <property type="entry name" value="Sig_transdc_resp-reg_receiver"/>
</dbReference>
<comment type="caution">
    <text evidence="7">The sequence shown here is derived from an EMBL/GenBank/DDBJ whole genome shotgun (WGS) entry which is preliminary data.</text>
</comment>
<feature type="region of interest" description="Disordered" evidence="4">
    <location>
        <begin position="75"/>
        <end position="96"/>
    </location>
</feature>
<dbReference type="SMART" id="SM00448">
    <property type="entry name" value="REC"/>
    <property type="match status" value="1"/>
</dbReference>
<dbReference type="AlphaFoldDB" id="A0A660L3R8"/>
<dbReference type="CDD" id="cd17535">
    <property type="entry name" value="REC_NarL-like"/>
    <property type="match status" value="1"/>
</dbReference>
<dbReference type="PROSITE" id="PS50043">
    <property type="entry name" value="HTH_LUXR_2"/>
    <property type="match status" value="1"/>
</dbReference>
<organism evidence="7 8">
    <name type="scientific">Solirubrobacter pauli</name>
    <dbReference type="NCBI Taxonomy" id="166793"/>
    <lineage>
        <taxon>Bacteria</taxon>
        <taxon>Bacillati</taxon>
        <taxon>Actinomycetota</taxon>
        <taxon>Thermoleophilia</taxon>
        <taxon>Solirubrobacterales</taxon>
        <taxon>Solirubrobacteraceae</taxon>
        <taxon>Solirubrobacter</taxon>
    </lineage>
</organism>
<dbReference type="Gene3D" id="3.40.50.2300">
    <property type="match status" value="1"/>
</dbReference>
<dbReference type="Pfam" id="PF00072">
    <property type="entry name" value="Response_reg"/>
    <property type="match status" value="1"/>
</dbReference>
<dbReference type="RefSeq" id="WP_121257266.1">
    <property type="nucleotide sequence ID" value="NZ_RBIL01000002.1"/>
</dbReference>
<gene>
    <name evidence="7" type="ORF">C8N24_6117</name>
</gene>
<keyword evidence="1 3" id="KW-0597">Phosphoprotein</keyword>
<protein>
    <submittedName>
        <fullName evidence="7">DNA-binding NarL/FixJ family response regulator</fullName>
    </submittedName>
</protein>
<evidence type="ECO:0000256" key="1">
    <source>
        <dbReference type="ARBA" id="ARBA00022553"/>
    </source>
</evidence>
<dbReference type="SMART" id="SM00421">
    <property type="entry name" value="HTH_LUXR"/>
    <property type="match status" value="1"/>
</dbReference>
<dbReference type="SUPFAM" id="SSF52172">
    <property type="entry name" value="CheY-like"/>
    <property type="match status" value="1"/>
</dbReference>
<dbReference type="InterPro" id="IPR011006">
    <property type="entry name" value="CheY-like_superfamily"/>
</dbReference>
<dbReference type="InterPro" id="IPR016032">
    <property type="entry name" value="Sig_transdc_resp-reg_C-effctor"/>
</dbReference>
<dbReference type="InterPro" id="IPR039420">
    <property type="entry name" value="WalR-like"/>
</dbReference>